<gene>
    <name evidence="7" type="ORF">AC631_05038</name>
</gene>
<evidence type="ECO:0000256" key="2">
    <source>
        <dbReference type="ARBA" id="ARBA00009322"/>
    </source>
</evidence>
<dbReference type="Pfam" id="PF01987">
    <property type="entry name" value="AIM24"/>
    <property type="match status" value="1"/>
</dbReference>
<evidence type="ECO:0000256" key="6">
    <source>
        <dbReference type="RuleBase" id="RU363045"/>
    </source>
</evidence>
<dbReference type="GeneID" id="26842047"/>
<dbReference type="GO" id="GO:0007007">
    <property type="term" value="P:inner mitochondrial membrane organization"/>
    <property type="evidence" value="ECO:0007669"/>
    <property type="project" value="TreeGrafter"/>
</dbReference>
<accession>A0A0V1PST1</accession>
<evidence type="ECO:0000256" key="5">
    <source>
        <dbReference type="ARBA" id="ARBA00023128"/>
    </source>
</evidence>
<sequence length="411" mass="45888">MKANRAMASKQLQFIRSLIISQPPTVALPNQSSNTSKIENIQGNDLPNKRTLNDPEFQSLGQPASVLAINSPPSVPIYIRKNSLLSIYGINNSFMNSIKGLVEFINPIKKFIYGGYVSKYQKIISTVPFSLLVSSSSKNLWRTNKQKSFATLLLDGTNDWAVLNNTALQAYTGGTLNVSMFRIPRNISKSLANSLKITNATETGLFRWNNLGYALLTGRGQVGLVGNGAIYNINLKENEEVLINRKNLLSISVNGPYDLQNCIIKYSFPISKPVIDTAISQKEVPLQLNKDEITPSSKFNYYWDIFKGYSSHLINLFRRSKNSTYNFLVGNEDFVRVIGPRNILLQSNSASLHSRSSYEFSTPSILNIKANIEQKSSDFLNYVTIEPGKGAVFKSTPNFKESVQKIEKKSL</sequence>
<dbReference type="PANTHER" id="PTHR36959">
    <property type="entry name" value="ALTERED INHERITANCE OF MITOCHONDRIA PROTEIN 24, MITOCHONDRIAL"/>
    <property type="match status" value="1"/>
</dbReference>
<dbReference type="InterPro" id="IPR036983">
    <property type="entry name" value="AIM24_sf"/>
</dbReference>
<dbReference type="RefSeq" id="XP_015465305.1">
    <property type="nucleotide sequence ID" value="XM_015613867.1"/>
</dbReference>
<dbReference type="InterPro" id="IPR002838">
    <property type="entry name" value="AIM24"/>
</dbReference>
<name>A0A0V1PST1_9ASCO</name>
<dbReference type="PANTHER" id="PTHR36959:SF2">
    <property type="entry name" value="ALTERED INHERITANCE OF MITOCHONDRIA PROTEIN 24, MITOCHONDRIAL"/>
    <property type="match status" value="1"/>
</dbReference>
<organism evidence="7 8">
    <name type="scientific">Debaryomyces fabryi</name>
    <dbReference type="NCBI Taxonomy" id="58627"/>
    <lineage>
        <taxon>Eukaryota</taxon>
        <taxon>Fungi</taxon>
        <taxon>Dikarya</taxon>
        <taxon>Ascomycota</taxon>
        <taxon>Saccharomycotina</taxon>
        <taxon>Pichiomycetes</taxon>
        <taxon>Debaryomycetaceae</taxon>
        <taxon>Debaryomyces</taxon>
    </lineage>
</organism>
<evidence type="ECO:0000313" key="7">
    <source>
        <dbReference type="EMBL" id="KRZ99202.1"/>
    </source>
</evidence>
<reference evidence="7 8" key="1">
    <citation type="submission" date="2015-11" db="EMBL/GenBank/DDBJ databases">
        <title>The genome of Debaryomyces fabryi.</title>
        <authorList>
            <person name="Tafer H."/>
            <person name="Lopandic K."/>
        </authorList>
    </citation>
    <scope>NUCLEOTIDE SEQUENCE [LARGE SCALE GENOMIC DNA]</scope>
    <source>
        <strain evidence="7 8">CBS 789</strain>
    </source>
</reference>
<evidence type="ECO:0000256" key="4">
    <source>
        <dbReference type="ARBA" id="ARBA00022946"/>
    </source>
</evidence>
<dbReference type="OrthoDB" id="5295771at2759"/>
<dbReference type="Gene3D" id="3.60.160.10">
    <property type="entry name" value="Mitochondrial biogenesis AIM24"/>
    <property type="match status" value="1"/>
</dbReference>
<keyword evidence="8" id="KW-1185">Reference proteome</keyword>
<comment type="similarity">
    <text evidence="2 6">Belongs to the AIM24 family.</text>
</comment>
<comment type="caution">
    <text evidence="7">The sequence shown here is derived from an EMBL/GenBank/DDBJ whole genome shotgun (WGS) entry which is preliminary data.</text>
</comment>
<dbReference type="EMBL" id="LMYN01000164">
    <property type="protein sequence ID" value="KRZ99202.1"/>
    <property type="molecule type" value="Genomic_DNA"/>
</dbReference>
<protein>
    <recommendedName>
        <fullName evidence="3 6">Altered inheritance of mitochondria protein 24, mitochondrial</fullName>
    </recommendedName>
</protein>
<evidence type="ECO:0000256" key="3">
    <source>
        <dbReference type="ARBA" id="ARBA00013287"/>
    </source>
</evidence>
<dbReference type="AlphaFoldDB" id="A0A0V1PST1"/>
<dbReference type="GO" id="GO:0005743">
    <property type="term" value="C:mitochondrial inner membrane"/>
    <property type="evidence" value="ECO:0007669"/>
    <property type="project" value="TreeGrafter"/>
</dbReference>
<comment type="subcellular location">
    <subcellularLocation>
        <location evidence="1 6">Mitochondrion</location>
    </subcellularLocation>
</comment>
<proteinExistence type="inferred from homology"/>
<evidence type="ECO:0000313" key="8">
    <source>
        <dbReference type="Proteomes" id="UP000054251"/>
    </source>
</evidence>
<dbReference type="Proteomes" id="UP000054251">
    <property type="component" value="Unassembled WGS sequence"/>
</dbReference>
<keyword evidence="5 6" id="KW-0496">Mitochondrion</keyword>
<evidence type="ECO:0000256" key="1">
    <source>
        <dbReference type="ARBA" id="ARBA00004173"/>
    </source>
</evidence>
<keyword evidence="4" id="KW-0809">Transit peptide</keyword>